<evidence type="ECO:0008006" key="3">
    <source>
        <dbReference type="Google" id="ProtNLM"/>
    </source>
</evidence>
<keyword evidence="2" id="KW-1185">Reference proteome</keyword>
<evidence type="ECO:0000313" key="2">
    <source>
        <dbReference type="Proteomes" id="UP001499882"/>
    </source>
</evidence>
<proteinExistence type="predicted"/>
<dbReference type="InterPro" id="IPR029044">
    <property type="entry name" value="Nucleotide-diphossugar_trans"/>
</dbReference>
<dbReference type="RefSeq" id="WP_345530283.1">
    <property type="nucleotide sequence ID" value="NZ_BAABKN010000043.1"/>
</dbReference>
<organism evidence="1 2">
    <name type="scientific">Nocardioides endophyticus</name>
    <dbReference type="NCBI Taxonomy" id="1353775"/>
    <lineage>
        <taxon>Bacteria</taxon>
        <taxon>Bacillati</taxon>
        <taxon>Actinomycetota</taxon>
        <taxon>Actinomycetes</taxon>
        <taxon>Propionibacteriales</taxon>
        <taxon>Nocardioidaceae</taxon>
        <taxon>Nocardioides</taxon>
    </lineage>
</organism>
<name>A0ABP8ZNI2_9ACTN</name>
<dbReference type="Gene3D" id="3.90.550.10">
    <property type="entry name" value="Spore Coat Polysaccharide Biosynthesis Protein SpsA, Chain A"/>
    <property type="match status" value="1"/>
</dbReference>
<dbReference type="EMBL" id="BAABKN010000043">
    <property type="protein sequence ID" value="GAA4760877.1"/>
    <property type="molecule type" value="Genomic_DNA"/>
</dbReference>
<evidence type="ECO:0000313" key="1">
    <source>
        <dbReference type="EMBL" id="GAA4760877.1"/>
    </source>
</evidence>
<comment type="caution">
    <text evidence="1">The sequence shown here is derived from an EMBL/GenBank/DDBJ whole genome shotgun (WGS) entry which is preliminary data.</text>
</comment>
<sequence length="420" mass="44845">MSISLVCVFNNQAVREECLDRSVARADPERIELIAVDNTGQRFATAGAALNHGARLARHDVVGFVHQDVYLHSMSRLLEVADELGSGPGDWGMLGAAGIDAGGAVVGLLRDRVQLIGASAVEPVEVDSLDEVLFLARRELVLRESLAEDADLAWHAYAVEYGVRLRELGLRVGAVDLAITHNSLTVNLARLAEAHHRVAELHPAAVPVRTTCGVVGAESGWLRSSTVVRRHGWRRRGLAESLTARRARHRAGAGRPVLADVRLDVDDVVLVPGERFRVVNVDRTGAFSAVAGDPLELTRRGAPFELVAVHHPAELLAHLRSETPGPLLCTNLTIDDLAGLGAAGVVGDDAVVGIHESDVWLLTGVAVDRLPPAWLSGRAVPFNALRPLPPETRVSGVREDRVALAASIQVGRGGEDGVLH</sequence>
<accession>A0ABP8ZNI2</accession>
<reference evidence="2" key="1">
    <citation type="journal article" date="2019" name="Int. J. Syst. Evol. Microbiol.">
        <title>The Global Catalogue of Microorganisms (GCM) 10K type strain sequencing project: providing services to taxonomists for standard genome sequencing and annotation.</title>
        <authorList>
            <consortium name="The Broad Institute Genomics Platform"/>
            <consortium name="The Broad Institute Genome Sequencing Center for Infectious Disease"/>
            <person name="Wu L."/>
            <person name="Ma J."/>
        </authorList>
    </citation>
    <scope>NUCLEOTIDE SEQUENCE [LARGE SCALE GENOMIC DNA]</scope>
    <source>
        <strain evidence="2">JCM 18532</strain>
    </source>
</reference>
<dbReference type="SUPFAM" id="SSF53448">
    <property type="entry name" value="Nucleotide-diphospho-sugar transferases"/>
    <property type="match status" value="1"/>
</dbReference>
<protein>
    <recommendedName>
        <fullName evidence="3">Glycosyltransferase</fullName>
    </recommendedName>
</protein>
<dbReference type="Proteomes" id="UP001499882">
    <property type="component" value="Unassembled WGS sequence"/>
</dbReference>
<gene>
    <name evidence="1" type="ORF">GCM10023350_54010</name>
</gene>